<dbReference type="PROSITE" id="PS51388">
    <property type="entry name" value="GED"/>
    <property type="match status" value="1"/>
</dbReference>
<dbReference type="InterPro" id="IPR000375">
    <property type="entry name" value="Dynamin_stalk"/>
</dbReference>
<dbReference type="InterPro" id="IPR020850">
    <property type="entry name" value="GED_dom"/>
</dbReference>
<dbReference type="GO" id="GO:0003924">
    <property type="term" value="F:GTPase activity"/>
    <property type="evidence" value="ECO:0007669"/>
    <property type="project" value="InterPro"/>
</dbReference>
<dbReference type="GO" id="GO:0005525">
    <property type="term" value="F:GTP binding"/>
    <property type="evidence" value="ECO:0007669"/>
    <property type="project" value="InterPro"/>
</dbReference>
<dbReference type="InterPro" id="IPR027417">
    <property type="entry name" value="P-loop_NTPase"/>
</dbReference>
<proteinExistence type="predicted"/>
<accession>A0A4Y9Y754</accession>
<gene>
    <name evidence="6" type="ORF">EVG20_g8189</name>
</gene>
<dbReference type="STRING" id="205917.A0A4Y9Y754"/>
<dbReference type="PROSITE" id="PS51718">
    <property type="entry name" value="G_DYNAMIN_2"/>
    <property type="match status" value="1"/>
</dbReference>
<dbReference type="InterPro" id="IPR001401">
    <property type="entry name" value="Dynamin_GTPase"/>
</dbReference>
<reference evidence="6 7" key="1">
    <citation type="submission" date="2019-02" db="EMBL/GenBank/DDBJ databases">
        <title>Genome sequencing of the rare red list fungi Dentipellis fragilis.</title>
        <authorList>
            <person name="Buettner E."/>
            <person name="Kellner H."/>
        </authorList>
    </citation>
    <scope>NUCLEOTIDE SEQUENCE [LARGE SCALE GENOMIC DNA]</scope>
    <source>
        <strain evidence="6 7">DSM 105465</strain>
    </source>
</reference>
<dbReference type="Gene3D" id="1.20.120.1240">
    <property type="entry name" value="Dynamin, middle domain"/>
    <property type="match status" value="1"/>
</dbReference>
<dbReference type="GO" id="GO:0005737">
    <property type="term" value="C:cytoplasm"/>
    <property type="evidence" value="ECO:0007669"/>
    <property type="project" value="TreeGrafter"/>
</dbReference>
<evidence type="ECO:0008006" key="8">
    <source>
        <dbReference type="Google" id="ProtNLM"/>
    </source>
</evidence>
<comment type="caution">
    <text evidence="6">The sequence shown here is derived from an EMBL/GenBank/DDBJ whole genome shotgun (WGS) entry which is preliminary data.</text>
</comment>
<keyword evidence="2" id="KW-0342">GTP-binding</keyword>
<dbReference type="GO" id="GO:0016020">
    <property type="term" value="C:membrane"/>
    <property type="evidence" value="ECO:0007669"/>
    <property type="project" value="TreeGrafter"/>
</dbReference>
<dbReference type="Pfam" id="PF00350">
    <property type="entry name" value="Dynamin_N"/>
    <property type="match status" value="1"/>
</dbReference>
<feature type="domain" description="Dynamin-type G" evidence="5">
    <location>
        <begin position="154"/>
        <end position="464"/>
    </location>
</feature>
<evidence type="ECO:0000313" key="7">
    <source>
        <dbReference type="Proteomes" id="UP000298327"/>
    </source>
</evidence>
<evidence type="ECO:0000313" key="6">
    <source>
        <dbReference type="EMBL" id="TFY58344.1"/>
    </source>
</evidence>
<dbReference type="OrthoDB" id="5061070at2759"/>
<evidence type="ECO:0000259" key="5">
    <source>
        <dbReference type="PROSITE" id="PS51718"/>
    </source>
</evidence>
<name>A0A4Y9Y754_9AGAM</name>
<evidence type="ECO:0000259" key="4">
    <source>
        <dbReference type="PROSITE" id="PS51388"/>
    </source>
</evidence>
<feature type="region of interest" description="Disordered" evidence="3">
    <location>
        <begin position="563"/>
        <end position="584"/>
    </location>
</feature>
<dbReference type="Gene3D" id="3.40.50.300">
    <property type="entry name" value="P-loop containing nucleotide triphosphate hydrolases"/>
    <property type="match status" value="1"/>
</dbReference>
<evidence type="ECO:0000256" key="1">
    <source>
        <dbReference type="ARBA" id="ARBA00022741"/>
    </source>
</evidence>
<protein>
    <recommendedName>
        <fullName evidence="8">GED domain-containing protein</fullName>
    </recommendedName>
</protein>
<dbReference type="InterPro" id="IPR030381">
    <property type="entry name" value="G_DYNAMIN_dom"/>
</dbReference>
<evidence type="ECO:0000256" key="2">
    <source>
        <dbReference type="ARBA" id="ARBA00023134"/>
    </source>
</evidence>
<dbReference type="EMBL" id="SEOQ01000688">
    <property type="protein sequence ID" value="TFY58344.1"/>
    <property type="molecule type" value="Genomic_DNA"/>
</dbReference>
<dbReference type="SMART" id="SM00053">
    <property type="entry name" value="DYNc"/>
    <property type="match status" value="1"/>
</dbReference>
<feature type="compositionally biased region" description="Polar residues" evidence="3">
    <location>
        <begin position="570"/>
        <end position="583"/>
    </location>
</feature>
<keyword evidence="7" id="KW-1185">Reference proteome</keyword>
<keyword evidence="1" id="KW-0547">Nucleotide-binding</keyword>
<dbReference type="Proteomes" id="UP000298327">
    <property type="component" value="Unassembled WGS sequence"/>
</dbReference>
<evidence type="ECO:0000256" key="3">
    <source>
        <dbReference type="SAM" id="MobiDB-lite"/>
    </source>
</evidence>
<dbReference type="PRINTS" id="PR00195">
    <property type="entry name" value="DYNAMIN"/>
</dbReference>
<dbReference type="PANTHER" id="PTHR11566:SF21">
    <property type="entry name" value="DYNAMIN RELATED PROTEIN 1, ISOFORM A"/>
    <property type="match status" value="1"/>
</dbReference>
<feature type="domain" description="GED" evidence="4">
    <location>
        <begin position="790"/>
        <end position="886"/>
    </location>
</feature>
<organism evidence="6 7">
    <name type="scientific">Dentipellis fragilis</name>
    <dbReference type="NCBI Taxonomy" id="205917"/>
    <lineage>
        <taxon>Eukaryota</taxon>
        <taxon>Fungi</taxon>
        <taxon>Dikarya</taxon>
        <taxon>Basidiomycota</taxon>
        <taxon>Agaricomycotina</taxon>
        <taxon>Agaricomycetes</taxon>
        <taxon>Russulales</taxon>
        <taxon>Hericiaceae</taxon>
        <taxon>Dentipellis</taxon>
    </lineage>
</organism>
<sequence length="886" mass="98507">MSGSEQSSEIFLGTVCPKSQAMLRPGTMASRSNCGRSKRPRGSILTSADPFKNWTIAISTPCDVHRYGPRRGKSYVASLPPVHDIQGDLQSVDFPHLDVPMIVIGHDPGRSQTASTLVDGEYSAMAHSDPASAEERQEALQLMNSLQGTGVRSDIDIPTIAVVGNQSSGKSSMIRAISGVTMPRDPGLCTRVPLECHLLHSENTQWSCKVTLRFFTNPAGIAYSPARNVQFGEPLKESERHLVEDRIRRAQLSILSPSKTPEECLRATLQDLGTGDMRFSTNLVSLEIRGPTVEDLSFVDLPGIIRNVGSSGDSADIKRIEDLVVSYISKPSCIILLAVACETDFANQDGFNLAKEHDPEGKRTVGVLTKVDRIDPGDVDPWLQRLCGVVDPLVHGWFCTKQPDANGLQLNTSWHAAQRQETCYFEKEEVWSSLPREHCERLGTKNLTRKLSGVLSDLIRQRLPDLKNEVNNLLESTRLELNILPQRASGDAVGQVVKLIQSFTTEVQRQLSGLGDNGAILQKILSEKKRFRRAIRDTAPDFRPWKSDVEVKEGLNLVPDFLLDEEDNPGSPSGNTAIVTRSSGHPVAQDRSKAIFIDTVKHLAEECVDNQVLPAPLLIQILPCTQAHLARTFVQLPPRGVPTFSSIASPTATLQKAVDTHFRQYTHGRIKKWAWPFVSSYLKNAHERTQEYVKLLLRAEKIVDSGNNRDIVVYKDKYLTHYKMLQGLAAGDRFTKNLMMRPYNSNSTQEASTEFQSGERLLMGATAKMQLKFETKDLAKLLPSSHMDPVLDVMAAVSAYFQVSLNRFTDYATKFVDLELVAGLQSDGLSESILSELNLSNPETVKRCERFLQEAPEAAEYRKDLEMKLERLEVAYARLQDAEIYS</sequence>
<dbReference type="AlphaFoldDB" id="A0A4Y9Y754"/>
<dbReference type="Pfam" id="PF02212">
    <property type="entry name" value="GED"/>
    <property type="match status" value="1"/>
</dbReference>
<dbReference type="CDD" id="cd08771">
    <property type="entry name" value="DLP_1"/>
    <property type="match status" value="1"/>
</dbReference>
<dbReference type="InterPro" id="IPR022812">
    <property type="entry name" value="Dynamin"/>
</dbReference>
<dbReference type="GO" id="GO:0008017">
    <property type="term" value="F:microtubule binding"/>
    <property type="evidence" value="ECO:0007669"/>
    <property type="project" value="TreeGrafter"/>
</dbReference>
<dbReference type="Pfam" id="PF01031">
    <property type="entry name" value="Dynamin_M"/>
    <property type="match status" value="1"/>
</dbReference>
<dbReference type="InterPro" id="IPR003130">
    <property type="entry name" value="GED"/>
</dbReference>
<dbReference type="SUPFAM" id="SSF52540">
    <property type="entry name" value="P-loop containing nucleoside triphosphate hydrolases"/>
    <property type="match status" value="1"/>
</dbReference>
<dbReference type="PANTHER" id="PTHR11566">
    <property type="entry name" value="DYNAMIN"/>
    <property type="match status" value="1"/>
</dbReference>
<dbReference type="InterPro" id="IPR045063">
    <property type="entry name" value="Dynamin_N"/>
</dbReference>
<dbReference type="GO" id="GO:0005874">
    <property type="term" value="C:microtubule"/>
    <property type="evidence" value="ECO:0007669"/>
    <property type="project" value="TreeGrafter"/>
</dbReference>